<keyword evidence="3" id="KW-1185">Reference proteome</keyword>
<sequence>MVSKRRNVFYENEKEETAEVKNLAILTKIYILVRIFIVRFNIIDEISSTDLVSDIPHPTSSVATVPAERVASRAEMDLRQTIVLVSYLALYGFTETESKNLILLVLVEHVSALGRHLQPERLWGSEEVIILKRLTVAQAEDGVLAPKLALREQEAGDDGNRFKGQAEIMLTRAGDCRDRGTGDLVLDSNMISKANRTTHVYSTNMFLRVPLDDDIKVLVDVSYLSNGRWVQNFLKQNMGGVCTTLKTVAPSIFEVLISLNNNKGCPIPPGTYRVKDLNAKHTFVWPFVPVGTYRVLTKFTKDSNLIGCKIYYMRTTVTE</sequence>
<dbReference type="PANTHER" id="PTHR21112">
    <property type="entry name" value="CHEMOSENSORY PROTEIN A 29A-RELATED"/>
    <property type="match status" value="1"/>
</dbReference>
<gene>
    <name evidence="2" type="ORF">AAG570_006102</name>
</gene>
<reference evidence="2 3" key="1">
    <citation type="submission" date="2024-07" db="EMBL/GenBank/DDBJ databases">
        <title>Chromosome-level genome assembly of the water stick insect Ranatra chinensis (Heteroptera: Nepidae).</title>
        <authorList>
            <person name="Liu X."/>
        </authorList>
    </citation>
    <scope>NUCLEOTIDE SEQUENCE [LARGE SCALE GENOMIC DNA]</scope>
    <source>
        <strain evidence="2">Cailab_2021Rc</strain>
        <tissue evidence="2">Muscle</tissue>
    </source>
</reference>
<name>A0ABD0XY38_9HEMI</name>
<comment type="caution">
    <text evidence="2">The sequence shown here is derived from an EMBL/GenBank/DDBJ whole genome shotgun (WGS) entry which is preliminary data.</text>
</comment>
<dbReference type="Gene3D" id="2.70.220.10">
    <property type="entry name" value="Ganglioside GM2 activator"/>
    <property type="match status" value="1"/>
</dbReference>
<protein>
    <submittedName>
        <fullName evidence="2">Uncharacterized protein</fullName>
    </submittedName>
</protein>
<organism evidence="2 3">
    <name type="scientific">Ranatra chinensis</name>
    <dbReference type="NCBI Taxonomy" id="642074"/>
    <lineage>
        <taxon>Eukaryota</taxon>
        <taxon>Metazoa</taxon>
        <taxon>Ecdysozoa</taxon>
        <taxon>Arthropoda</taxon>
        <taxon>Hexapoda</taxon>
        <taxon>Insecta</taxon>
        <taxon>Pterygota</taxon>
        <taxon>Neoptera</taxon>
        <taxon>Paraneoptera</taxon>
        <taxon>Hemiptera</taxon>
        <taxon>Heteroptera</taxon>
        <taxon>Panheteroptera</taxon>
        <taxon>Nepomorpha</taxon>
        <taxon>Nepidae</taxon>
        <taxon>Ranatrinae</taxon>
        <taxon>Ranatra</taxon>
    </lineage>
</organism>
<proteinExistence type="predicted"/>
<keyword evidence="1" id="KW-0732">Signal</keyword>
<evidence type="ECO:0000313" key="3">
    <source>
        <dbReference type="Proteomes" id="UP001558652"/>
    </source>
</evidence>
<dbReference type="PANTHER" id="PTHR21112:SF0">
    <property type="entry name" value="CHEMOSENSORY PROTEIN A 29A-RELATED"/>
    <property type="match status" value="1"/>
</dbReference>
<accession>A0ABD0XY38</accession>
<dbReference type="InterPro" id="IPR036846">
    <property type="entry name" value="GM2-AP_sf"/>
</dbReference>
<dbReference type="EMBL" id="JBFDAA010000019">
    <property type="protein sequence ID" value="KAL1115812.1"/>
    <property type="molecule type" value="Genomic_DNA"/>
</dbReference>
<dbReference type="Proteomes" id="UP001558652">
    <property type="component" value="Unassembled WGS sequence"/>
</dbReference>
<dbReference type="AlphaFoldDB" id="A0ABD0XY38"/>
<evidence type="ECO:0000256" key="1">
    <source>
        <dbReference type="ARBA" id="ARBA00022729"/>
    </source>
</evidence>
<evidence type="ECO:0000313" key="2">
    <source>
        <dbReference type="EMBL" id="KAL1115812.1"/>
    </source>
</evidence>